<proteinExistence type="predicted"/>
<evidence type="ECO:0000313" key="14">
    <source>
        <dbReference type="EMBL" id="WAU00067.1"/>
    </source>
</evidence>
<organism evidence="13 15">
    <name type="scientific">Streptomyces nigrescens</name>
    <dbReference type="NCBI Taxonomy" id="1920"/>
    <lineage>
        <taxon>Bacteria</taxon>
        <taxon>Bacillati</taxon>
        <taxon>Actinomycetota</taxon>
        <taxon>Actinomycetes</taxon>
        <taxon>Kitasatosporales</taxon>
        <taxon>Streptomycetaceae</taxon>
        <taxon>Streptomyces</taxon>
    </lineage>
</organism>
<dbReference type="InterPro" id="IPR049945">
    <property type="entry name" value="AAA_22"/>
</dbReference>
<feature type="transmembrane region" description="Helical" evidence="11">
    <location>
        <begin position="66"/>
        <end position="84"/>
    </location>
</feature>
<dbReference type="Proteomes" id="UP000429552">
    <property type="component" value="Unassembled WGS sequence"/>
</dbReference>
<dbReference type="SUPFAM" id="SSF52540">
    <property type="entry name" value="P-loop containing nucleoside triphosphate hydrolases"/>
    <property type="match status" value="3"/>
</dbReference>
<dbReference type="GO" id="GO:0005886">
    <property type="term" value="C:plasma membrane"/>
    <property type="evidence" value="ECO:0007669"/>
    <property type="project" value="UniProtKB-SubCell"/>
</dbReference>
<dbReference type="NCBIfam" id="TIGR03925">
    <property type="entry name" value="T7SS_EccC_b"/>
    <property type="match status" value="1"/>
</dbReference>
<gene>
    <name evidence="14" type="primary">eccCa</name>
    <name evidence="13" type="ORF">Sliba_61710</name>
    <name evidence="14" type="ORF">STRLI_006282</name>
</gene>
<feature type="domain" description="FtsK" evidence="12">
    <location>
        <begin position="1110"/>
        <end position="1293"/>
    </location>
</feature>
<dbReference type="SMART" id="SM00382">
    <property type="entry name" value="AAA"/>
    <property type="match status" value="3"/>
</dbReference>
<reference evidence="14 16" key="2">
    <citation type="submission" date="2022-12" db="EMBL/GenBank/DDBJ databases">
        <authorList>
            <person name="Ruckert C."/>
            <person name="Busche T."/>
            <person name="Kalinowski J."/>
            <person name="Wittmann C."/>
        </authorList>
    </citation>
    <scope>NUCLEOTIDE SEQUENCE [LARGE SCALE GENOMIC DNA]</scope>
    <source>
        <strain evidence="14 16">DSM 40555</strain>
    </source>
</reference>
<dbReference type="GO" id="GO:0003677">
    <property type="term" value="F:DNA binding"/>
    <property type="evidence" value="ECO:0007669"/>
    <property type="project" value="InterPro"/>
</dbReference>
<dbReference type="Pfam" id="PF01580">
    <property type="entry name" value="FtsK_SpoIIIE"/>
    <property type="match status" value="2"/>
</dbReference>
<evidence type="ECO:0000256" key="2">
    <source>
        <dbReference type="ARBA" id="ARBA00022475"/>
    </source>
</evidence>
<dbReference type="NCBIfam" id="TIGR03924">
    <property type="entry name" value="T7SS_EccC_a"/>
    <property type="match status" value="1"/>
</dbReference>
<dbReference type="InterPro" id="IPR050206">
    <property type="entry name" value="FtsK/SpoIIIE/SftA"/>
</dbReference>
<dbReference type="InterPro" id="IPR023836">
    <property type="entry name" value="EccCa-like_Actinobacteria"/>
</dbReference>
<protein>
    <submittedName>
        <fullName evidence="13 14">Type VII secretion protein EccC</fullName>
    </submittedName>
</protein>
<keyword evidence="5 9" id="KW-0547">Nucleotide-binding</keyword>
<dbReference type="Pfam" id="PF13401">
    <property type="entry name" value="AAA_22"/>
    <property type="match status" value="1"/>
</dbReference>
<evidence type="ECO:0000256" key="6">
    <source>
        <dbReference type="ARBA" id="ARBA00022840"/>
    </source>
</evidence>
<evidence type="ECO:0000256" key="10">
    <source>
        <dbReference type="SAM" id="MobiDB-lite"/>
    </source>
</evidence>
<keyword evidence="8 11" id="KW-0472">Membrane</keyword>
<dbReference type="Gene3D" id="3.40.50.300">
    <property type="entry name" value="P-loop containing nucleotide triphosphate hydrolases"/>
    <property type="match status" value="4"/>
</dbReference>
<keyword evidence="6 9" id="KW-0067">ATP-binding</keyword>
<name>A0A640TQC3_STRNI</name>
<keyword evidence="7 11" id="KW-1133">Transmembrane helix</keyword>
<evidence type="ECO:0000256" key="5">
    <source>
        <dbReference type="ARBA" id="ARBA00022741"/>
    </source>
</evidence>
<keyword evidence="2" id="KW-1003">Cell membrane</keyword>
<keyword evidence="3 11" id="KW-0812">Transmembrane</keyword>
<dbReference type="RefSeq" id="WP_159489888.1">
    <property type="nucleotide sequence ID" value="NZ_BLIP01000002.1"/>
</dbReference>
<feature type="transmembrane region" description="Helical" evidence="11">
    <location>
        <begin position="38"/>
        <end position="57"/>
    </location>
</feature>
<comment type="subcellular location">
    <subcellularLocation>
        <location evidence="1">Cell membrane</location>
        <topology evidence="1">Multi-pass membrane protein</topology>
    </subcellularLocation>
</comment>
<dbReference type="InterPro" id="IPR002543">
    <property type="entry name" value="FtsK_dom"/>
</dbReference>
<dbReference type="GO" id="GO:0016887">
    <property type="term" value="F:ATP hydrolysis activity"/>
    <property type="evidence" value="ECO:0007669"/>
    <property type="project" value="InterPro"/>
</dbReference>
<feature type="region of interest" description="Disordered" evidence="10">
    <location>
        <begin position="1"/>
        <end position="29"/>
    </location>
</feature>
<feature type="domain" description="FtsK" evidence="12">
    <location>
        <begin position="463"/>
        <end position="663"/>
    </location>
</feature>
<evidence type="ECO:0000313" key="13">
    <source>
        <dbReference type="EMBL" id="GFE25718.1"/>
    </source>
</evidence>
<dbReference type="InterPro" id="IPR023837">
    <property type="entry name" value="EccCb-like_Actinobacteria"/>
</dbReference>
<evidence type="ECO:0000313" key="16">
    <source>
        <dbReference type="Proteomes" id="UP001210609"/>
    </source>
</evidence>
<evidence type="ECO:0000259" key="12">
    <source>
        <dbReference type="PROSITE" id="PS50901"/>
    </source>
</evidence>
<reference evidence="13 15" key="1">
    <citation type="submission" date="2019-12" db="EMBL/GenBank/DDBJ databases">
        <title>Whole genome shotgun sequence of Streptomyces libani subsp. libani NBRC 13452.</title>
        <authorList>
            <person name="Ichikawa N."/>
            <person name="Kimura A."/>
            <person name="Kitahashi Y."/>
            <person name="Komaki H."/>
            <person name="Tamura T."/>
        </authorList>
    </citation>
    <scope>NUCLEOTIDE SEQUENCE [LARGE SCALE GENOMIC DNA]</scope>
    <source>
        <strain evidence="13 15">NBRC 13452</strain>
    </source>
</reference>
<evidence type="ECO:0000256" key="3">
    <source>
        <dbReference type="ARBA" id="ARBA00022692"/>
    </source>
</evidence>
<feature type="domain" description="FtsK" evidence="12">
    <location>
        <begin position="820"/>
        <end position="1011"/>
    </location>
</feature>
<evidence type="ECO:0000256" key="9">
    <source>
        <dbReference type="PROSITE-ProRule" id="PRU00289"/>
    </source>
</evidence>
<dbReference type="Proteomes" id="UP001210609">
    <property type="component" value="Chromosome"/>
</dbReference>
<sequence>MATVTIKRPPRVRPADYPKGELQLKAPPTLPEHKGESVVLALLPVAGMASTAVYFFLPGSPPFMKIMGGIMLTFAAVMGVGQFVRARRGSSSGVRAARQEYLKYLARTREQARDTSRAQRLAELRTFPDPVQLWAVIAKRTRLWERRPGDDDFAQVRVGLGPQTLATRLVVPQAGPAEEWEPLSAHALRHFVAAYEYLDELPLALSLRAFPRLTIRGDAGTVQGSVRALVCQLAALHSPDDVCIAVVTAPGTAAEWDWIKWLPHARTAEPEAAGRRRAQRLPVYSSLSGLEEDFAQDFSTRPGWEADARPLLDRPHVVILLDPGPRTTFPWPFDRDGFLGVTVIELETAIDGQRQHRISGGGVHRVDRRPGMAVEPNTLTLVSNSGSTYTGIPDTLSAVEATALARALSPLRTSDDEDEDPLLGNLGFTELMGIEDPTALSPSPQHRTAQDRLRVPLGVDRDGNPVVLDLKEAAQGGMGPHGLCVGATGSGKSELLRTLVLGLATTHSSETLNVILADFKGGATFAGLADLPHVAAFITNLAEDLTLVDRMQDALTGELLRRQELLRSSGNFANIGAYERARAAGAPLQPLPTLLIVLDEFSELLAARPEFIDVFLQIGRIGRSLGVHLLLASQRVDEGRLRGLDTYLSYRLVMRTFSAEESRIALGVTDAYHLPNVPGAGLLSHGTEALTQFKAAYVSGLYRPRRTTASGGREDLSPMLFTAESIIEGADRCLTSDDEAPPEGGGTGPSVLDILVERLRDQGPAAEQVWLPPLEESPSLGDLLPPLMVTSERGLQSVEWREMSLVIPLGIADVPFEQRRETLRYDFSGSQGHAAVVGGPRSGKSTLLRTLVIAFALTHTPREVQFYCLDFGGGSLSSLAGLPHVGGVCSRLDAAKVRRTVAEMREILDEREEFFRAHHIDSIRTYRGRRAVGHYADHLFGDVFLIIDGWGTFKREHEQLIPDVEAMAIRGLAYGIHVILTAGRYNEIRPALKDQLGTRLELRMADPLDSEHDRRRARNVPANRPGHGLAQGGLHYVAALPHAIFPHATHDVTDDAKSSAELIAAVASHWHGPVCPPVRMLPDRLHVDALPKASETPDLGFAVGFDESTLTPTYLNFDTDPLLVVYGESESGKSALLRLLARRLAERHQPHEALAVVGDYRRGLHGQLPEDHVLHYAPASASLEDGLKRLVPILQARMPTEEVTAEQMRARNWWHGPEIFIVIDDYDLVALPSGNPLEALVELFPYARDIGLRVIVARSTAGAARASFDPVTRRLKELGAAGVVLSGNPDEGPLVGTTRAEPMPPGRAHLVTSRQRSRVIQIGWSAPR</sequence>
<dbReference type="PANTHER" id="PTHR22683">
    <property type="entry name" value="SPORULATION PROTEIN RELATED"/>
    <property type="match status" value="1"/>
</dbReference>
<feature type="binding site" evidence="9">
    <location>
        <begin position="486"/>
        <end position="493"/>
    </location>
    <ligand>
        <name>ATP</name>
        <dbReference type="ChEBI" id="CHEBI:30616"/>
    </ligand>
</feature>
<dbReference type="GO" id="GO:0005524">
    <property type="term" value="F:ATP binding"/>
    <property type="evidence" value="ECO:0007669"/>
    <property type="project" value="UniProtKB-UniRule"/>
</dbReference>
<evidence type="ECO:0000256" key="1">
    <source>
        <dbReference type="ARBA" id="ARBA00004651"/>
    </source>
</evidence>
<feature type="binding site" evidence="9">
    <location>
        <begin position="1127"/>
        <end position="1134"/>
    </location>
    <ligand>
        <name>ATP</name>
        <dbReference type="ChEBI" id="CHEBI:30616"/>
    </ligand>
</feature>
<feature type="binding site" evidence="9">
    <location>
        <begin position="838"/>
        <end position="845"/>
    </location>
    <ligand>
        <name>ATP</name>
        <dbReference type="ChEBI" id="CHEBI:30616"/>
    </ligand>
</feature>
<accession>A0A640TQC3</accession>
<dbReference type="PROSITE" id="PS50901">
    <property type="entry name" value="FTSK"/>
    <property type="match status" value="3"/>
</dbReference>
<dbReference type="PANTHER" id="PTHR22683:SF1">
    <property type="entry name" value="TYPE VII SECRETION SYSTEM PROTEIN ESSC"/>
    <property type="match status" value="1"/>
</dbReference>
<evidence type="ECO:0000256" key="4">
    <source>
        <dbReference type="ARBA" id="ARBA00022737"/>
    </source>
</evidence>
<dbReference type="EMBL" id="CP114202">
    <property type="protein sequence ID" value="WAU00067.1"/>
    <property type="molecule type" value="Genomic_DNA"/>
</dbReference>
<keyword evidence="4" id="KW-0677">Repeat</keyword>
<evidence type="ECO:0000256" key="11">
    <source>
        <dbReference type="SAM" id="Phobius"/>
    </source>
</evidence>
<dbReference type="InterPro" id="IPR003593">
    <property type="entry name" value="AAA+_ATPase"/>
</dbReference>
<evidence type="ECO:0000313" key="15">
    <source>
        <dbReference type="Proteomes" id="UP000429552"/>
    </source>
</evidence>
<evidence type="ECO:0000256" key="8">
    <source>
        <dbReference type="ARBA" id="ARBA00023136"/>
    </source>
</evidence>
<dbReference type="InterPro" id="IPR027417">
    <property type="entry name" value="P-loop_NTPase"/>
</dbReference>
<keyword evidence="16" id="KW-1185">Reference proteome</keyword>
<evidence type="ECO:0000256" key="7">
    <source>
        <dbReference type="ARBA" id="ARBA00022989"/>
    </source>
</evidence>
<dbReference type="EMBL" id="BLIP01000002">
    <property type="protein sequence ID" value="GFE25718.1"/>
    <property type="molecule type" value="Genomic_DNA"/>
</dbReference>